<dbReference type="Proteomes" id="UP000325333">
    <property type="component" value="Unassembled WGS sequence"/>
</dbReference>
<dbReference type="Pfam" id="PF20454">
    <property type="entry name" value="GpA_nuclease"/>
    <property type="match status" value="1"/>
</dbReference>
<organism evidence="3 4">
    <name type="scientific">Azospirillum argentinense</name>
    <dbReference type="NCBI Taxonomy" id="2970906"/>
    <lineage>
        <taxon>Bacteria</taxon>
        <taxon>Pseudomonadati</taxon>
        <taxon>Pseudomonadota</taxon>
        <taxon>Alphaproteobacteria</taxon>
        <taxon>Rhodospirillales</taxon>
        <taxon>Azospirillaceae</taxon>
        <taxon>Azospirillum</taxon>
    </lineage>
</organism>
<evidence type="ECO:0008006" key="5">
    <source>
        <dbReference type="Google" id="ProtNLM"/>
    </source>
</evidence>
<evidence type="ECO:0000313" key="3">
    <source>
        <dbReference type="EMBL" id="KAA1052963.1"/>
    </source>
</evidence>
<feature type="domain" description="Terminase large subunit GpA endonuclease" evidence="2">
    <location>
        <begin position="175"/>
        <end position="448"/>
    </location>
</feature>
<evidence type="ECO:0000259" key="1">
    <source>
        <dbReference type="Pfam" id="PF05876"/>
    </source>
</evidence>
<dbReference type="AlphaFoldDB" id="A0A5B0KMA8"/>
<gene>
    <name evidence="3" type="ORF">FH063_003370</name>
</gene>
<protein>
    <recommendedName>
        <fullName evidence="5">Phage terminase large subunit GpA-like protein</fullName>
    </recommendedName>
</protein>
<proteinExistence type="predicted"/>
<dbReference type="InterPro" id="IPR046454">
    <property type="entry name" value="GpA_endonuclease"/>
</dbReference>
<accession>A0A5B0KMA8</accession>
<feature type="domain" description="Phage terminase large subunit GpA ATPase" evidence="1">
    <location>
        <begin position="2"/>
        <end position="163"/>
    </location>
</feature>
<reference evidence="3 4" key="1">
    <citation type="submission" date="2019-07" db="EMBL/GenBank/DDBJ databases">
        <title>Genome sequencing of the stress-tolerant strain Azospirillum brasilense Az19.</title>
        <authorList>
            <person name="Maroniche G.A."/>
            <person name="Garcia J.E."/>
            <person name="Pagnussat L."/>
            <person name="Amenta M."/>
            <person name="Creus C.M."/>
        </authorList>
    </citation>
    <scope>NUCLEOTIDE SEQUENCE [LARGE SCALE GENOMIC DNA]</scope>
    <source>
        <strain evidence="3 4">Az19</strain>
    </source>
</reference>
<name>A0A5B0KMA8_9PROT</name>
<dbReference type="Pfam" id="PF05876">
    <property type="entry name" value="GpA_ATPase"/>
    <property type="match status" value="1"/>
</dbReference>
<dbReference type="GO" id="GO:0016887">
    <property type="term" value="F:ATP hydrolysis activity"/>
    <property type="evidence" value="ECO:0007669"/>
    <property type="project" value="InterPro"/>
</dbReference>
<evidence type="ECO:0000259" key="2">
    <source>
        <dbReference type="Pfam" id="PF20454"/>
    </source>
</evidence>
<dbReference type="EMBL" id="VEWN01000019">
    <property type="protein sequence ID" value="KAA1052963.1"/>
    <property type="molecule type" value="Genomic_DNA"/>
</dbReference>
<dbReference type="InterPro" id="IPR046453">
    <property type="entry name" value="GpA_ATPase"/>
</dbReference>
<sequence length="498" mass="54282">MPEVISRLVPERSRERGNTTFHKRLIGGGDLIIVGANAPAPLRSSPINFALLDEVSAFPGTTDEGDVLDLVAARQYTYAHTAKTLLTSTPLDEGTCRITRAYLETNQQRYFVPCLACGTLFVITFADIQYPADEPEKAVLVCPNCGGVHTDYDKPEQLRHGEWRPTVSSGDPSMSGYSISGLYSPWLRYGAIATHHRKVAKDPVRLRVFVNTVLAETWKVEDGEGIDQGGLPARREDLSGPLPPWVVVLTCGVDVQADRLECTLIAWGAGERCAVLEHRVLWGDPSAGQVWADLDALLSRTFSHSLAVPDLSIRATCVDTGGAHTLATYSWLKGKAARRIWGIKGSSTPAAPLWPKKATTNTKGKLPIFMVGVNAGKETIYSRLKVTESGPGHIAFDNSLSTDYFTQLTAERVRTRYSRGHPVREWVLPDGRRNEALDCAVYALAALYGLRSMGLNLDREAASQEGVPPRVSAQAITMPAPVHKPAAPIRSQYISTAL</sequence>
<evidence type="ECO:0000313" key="4">
    <source>
        <dbReference type="Proteomes" id="UP000325333"/>
    </source>
</evidence>
<comment type="caution">
    <text evidence="3">The sequence shown here is derived from an EMBL/GenBank/DDBJ whole genome shotgun (WGS) entry which is preliminary data.</text>
</comment>
<dbReference type="GO" id="GO:0004519">
    <property type="term" value="F:endonuclease activity"/>
    <property type="evidence" value="ECO:0007669"/>
    <property type="project" value="InterPro"/>
</dbReference>